<keyword evidence="2" id="KW-0489">Methyltransferase</keyword>
<evidence type="ECO:0000313" key="2">
    <source>
        <dbReference type="EMBL" id="MBI2876650.1"/>
    </source>
</evidence>
<dbReference type="InterPro" id="IPR041698">
    <property type="entry name" value="Methyltransf_25"/>
</dbReference>
<dbReference type="EMBL" id="JACPRF010000217">
    <property type="protein sequence ID" value="MBI2876650.1"/>
    <property type="molecule type" value="Genomic_DNA"/>
</dbReference>
<dbReference type="GO" id="GO:0008168">
    <property type="term" value="F:methyltransferase activity"/>
    <property type="evidence" value="ECO:0007669"/>
    <property type="project" value="UniProtKB-KW"/>
</dbReference>
<sequence>MERECDAIAREVSGYYDGGGRELWLLLIDEHFHPGGLADTEKLARQAGVTQETHVLDVCSGMGGPSCYLARTFGCRVTGIDVTESHYRMAVERARQERLEGQVTYHLGNALDMPFPDGSFDIVWGQDAWCHIGPAHKGQLIAQCARVVRPGGRIAFTDEIALAELSGEERELLRKASALMDFQTLESYAQLLRENGFQVQEQENLSAELAAEYADYRRRLEGELKPSLVAQYGEEGYRKMMGDITPFFDLVHKVGRARFIGKKL</sequence>
<dbReference type="Gene3D" id="3.40.50.150">
    <property type="entry name" value="Vaccinia Virus protein VP39"/>
    <property type="match status" value="1"/>
</dbReference>
<dbReference type="CDD" id="cd02440">
    <property type="entry name" value="AdoMet_MTases"/>
    <property type="match status" value="1"/>
</dbReference>
<accession>A0A932CNG7</accession>
<dbReference type="Pfam" id="PF13649">
    <property type="entry name" value="Methyltransf_25"/>
    <property type="match status" value="1"/>
</dbReference>
<proteinExistence type="predicted"/>
<organism evidence="2 3">
    <name type="scientific">Tectimicrobiota bacterium</name>
    <dbReference type="NCBI Taxonomy" id="2528274"/>
    <lineage>
        <taxon>Bacteria</taxon>
        <taxon>Pseudomonadati</taxon>
        <taxon>Nitrospinota/Tectimicrobiota group</taxon>
        <taxon>Candidatus Tectimicrobiota</taxon>
    </lineage>
</organism>
<reference evidence="2" key="1">
    <citation type="submission" date="2020-07" db="EMBL/GenBank/DDBJ databases">
        <title>Huge and variable diversity of episymbiotic CPR bacteria and DPANN archaea in groundwater ecosystems.</title>
        <authorList>
            <person name="He C.Y."/>
            <person name="Keren R."/>
            <person name="Whittaker M."/>
            <person name="Farag I.F."/>
            <person name="Doudna J."/>
            <person name="Cate J.H.D."/>
            <person name="Banfield J.F."/>
        </authorList>
    </citation>
    <scope>NUCLEOTIDE SEQUENCE</scope>
    <source>
        <strain evidence="2">NC_groundwater_672_Ag_B-0.1um_62_36</strain>
    </source>
</reference>
<evidence type="ECO:0000259" key="1">
    <source>
        <dbReference type="Pfam" id="PF13649"/>
    </source>
</evidence>
<dbReference type="Proteomes" id="UP000769766">
    <property type="component" value="Unassembled WGS sequence"/>
</dbReference>
<feature type="domain" description="Methyltransferase" evidence="1">
    <location>
        <begin position="55"/>
        <end position="152"/>
    </location>
</feature>
<dbReference type="InterPro" id="IPR029063">
    <property type="entry name" value="SAM-dependent_MTases_sf"/>
</dbReference>
<gene>
    <name evidence="2" type="ORF">HYY20_07195</name>
</gene>
<protein>
    <submittedName>
        <fullName evidence="2">Methyltransferase domain-containing protein</fullName>
    </submittedName>
</protein>
<evidence type="ECO:0000313" key="3">
    <source>
        <dbReference type="Proteomes" id="UP000769766"/>
    </source>
</evidence>
<dbReference type="PANTHER" id="PTHR44068:SF11">
    <property type="entry name" value="GERANYL DIPHOSPHATE 2-C-METHYLTRANSFERASE"/>
    <property type="match status" value="1"/>
</dbReference>
<dbReference type="InterPro" id="IPR050447">
    <property type="entry name" value="Erg6_SMT_methyltransf"/>
</dbReference>
<name>A0A932CNG7_UNCTE</name>
<keyword evidence="2" id="KW-0808">Transferase</keyword>
<dbReference type="SUPFAM" id="SSF53335">
    <property type="entry name" value="S-adenosyl-L-methionine-dependent methyltransferases"/>
    <property type="match status" value="1"/>
</dbReference>
<dbReference type="AlphaFoldDB" id="A0A932CNG7"/>
<dbReference type="GO" id="GO:0032259">
    <property type="term" value="P:methylation"/>
    <property type="evidence" value="ECO:0007669"/>
    <property type="project" value="UniProtKB-KW"/>
</dbReference>
<dbReference type="PANTHER" id="PTHR44068">
    <property type="entry name" value="ZGC:194242"/>
    <property type="match status" value="1"/>
</dbReference>
<comment type="caution">
    <text evidence="2">The sequence shown here is derived from an EMBL/GenBank/DDBJ whole genome shotgun (WGS) entry which is preliminary data.</text>
</comment>